<evidence type="ECO:0000256" key="1">
    <source>
        <dbReference type="SAM" id="MobiDB-lite"/>
    </source>
</evidence>
<dbReference type="AlphaFoldDB" id="A0A6J6GBN9"/>
<dbReference type="Pfam" id="PF10646">
    <property type="entry name" value="Germane"/>
    <property type="match status" value="1"/>
</dbReference>
<feature type="domain" description="GerMN" evidence="2">
    <location>
        <begin position="79"/>
        <end position="169"/>
    </location>
</feature>
<evidence type="ECO:0000313" key="3">
    <source>
        <dbReference type="EMBL" id="CAB4596555.1"/>
    </source>
</evidence>
<dbReference type="EMBL" id="CAEZUK010000052">
    <property type="protein sequence ID" value="CAB4596555.1"/>
    <property type="molecule type" value="Genomic_DNA"/>
</dbReference>
<organism evidence="3">
    <name type="scientific">freshwater metagenome</name>
    <dbReference type="NCBI Taxonomy" id="449393"/>
    <lineage>
        <taxon>unclassified sequences</taxon>
        <taxon>metagenomes</taxon>
        <taxon>ecological metagenomes</taxon>
    </lineage>
</organism>
<feature type="region of interest" description="Disordered" evidence="1">
    <location>
        <begin position="34"/>
        <end position="55"/>
    </location>
</feature>
<reference evidence="3" key="1">
    <citation type="submission" date="2020-05" db="EMBL/GenBank/DDBJ databases">
        <authorList>
            <person name="Chiriac C."/>
            <person name="Salcher M."/>
            <person name="Ghai R."/>
            <person name="Kavagutti S V."/>
        </authorList>
    </citation>
    <scope>NUCLEOTIDE SEQUENCE</scope>
</reference>
<dbReference type="PROSITE" id="PS51257">
    <property type="entry name" value="PROKAR_LIPOPROTEIN"/>
    <property type="match status" value="1"/>
</dbReference>
<evidence type="ECO:0000259" key="2">
    <source>
        <dbReference type="SMART" id="SM00909"/>
    </source>
</evidence>
<gene>
    <name evidence="3" type="ORF">UFOPK1820_00454</name>
</gene>
<dbReference type="SMART" id="SM00909">
    <property type="entry name" value="Germane"/>
    <property type="match status" value="1"/>
</dbReference>
<feature type="compositionally biased region" description="Polar residues" evidence="1">
    <location>
        <begin position="37"/>
        <end position="50"/>
    </location>
</feature>
<name>A0A6J6GBN9_9ZZZZ</name>
<proteinExistence type="predicted"/>
<accession>A0A6J6GBN9</accession>
<dbReference type="InterPro" id="IPR019606">
    <property type="entry name" value="GerMN"/>
</dbReference>
<protein>
    <submittedName>
        <fullName evidence="3">Unannotated protein</fullName>
    </submittedName>
</protein>
<sequence length="203" mass="22050">MRTRRPVFLASLMLILGAGCSYGAQDSSQVIGRDLQSDMNEQSPSASSESGVGRIYLQRTDNESTRRLVVVQRDVLNEPPQIIRALFDGPTTSEQDESLRSAIPQGTKLISARYVATDIVKIDISENIFQATGDDLVSAVAQIVLTLSEIQGVERILLVVQGQTQEWPRGDGSLTSEPLTSFDYPGRAASSQPAFPTIVDPLL</sequence>